<evidence type="ECO:0000313" key="1">
    <source>
        <dbReference type="EMBL" id="THU56638.1"/>
    </source>
</evidence>
<evidence type="ECO:0000313" key="2">
    <source>
        <dbReference type="Proteomes" id="UP000317650"/>
    </source>
</evidence>
<gene>
    <name evidence="1" type="ORF">C4D60_Mb11t19350</name>
</gene>
<name>A0A4S8J584_MUSBA</name>
<proteinExistence type="predicted"/>
<dbReference type="AlphaFoldDB" id="A0A4S8J584"/>
<protein>
    <submittedName>
        <fullName evidence="1">Uncharacterized protein</fullName>
    </submittedName>
</protein>
<dbReference type="Proteomes" id="UP000317650">
    <property type="component" value="Chromosome 11"/>
</dbReference>
<keyword evidence="2" id="KW-1185">Reference proteome</keyword>
<dbReference type="EMBL" id="PYDT01000007">
    <property type="protein sequence ID" value="THU56638.1"/>
    <property type="molecule type" value="Genomic_DNA"/>
</dbReference>
<organism evidence="1 2">
    <name type="scientific">Musa balbisiana</name>
    <name type="common">Banana</name>
    <dbReference type="NCBI Taxonomy" id="52838"/>
    <lineage>
        <taxon>Eukaryota</taxon>
        <taxon>Viridiplantae</taxon>
        <taxon>Streptophyta</taxon>
        <taxon>Embryophyta</taxon>
        <taxon>Tracheophyta</taxon>
        <taxon>Spermatophyta</taxon>
        <taxon>Magnoliopsida</taxon>
        <taxon>Liliopsida</taxon>
        <taxon>Zingiberales</taxon>
        <taxon>Musaceae</taxon>
        <taxon>Musa</taxon>
    </lineage>
</organism>
<reference evidence="1 2" key="1">
    <citation type="journal article" date="2019" name="Nat. Plants">
        <title>Genome sequencing of Musa balbisiana reveals subgenome evolution and function divergence in polyploid bananas.</title>
        <authorList>
            <person name="Yao X."/>
        </authorList>
    </citation>
    <scope>NUCLEOTIDE SEQUENCE [LARGE SCALE GENOMIC DNA]</scope>
    <source>
        <strain evidence="2">cv. DH-PKW</strain>
        <tissue evidence="1">Leaves</tissue>
    </source>
</reference>
<comment type="caution">
    <text evidence="1">The sequence shown here is derived from an EMBL/GenBank/DDBJ whole genome shotgun (WGS) entry which is preliminary data.</text>
</comment>
<sequence>MDPARVTRTHLHILGETGGQIFDPQHQRHSRSRFQEIFLQCVI</sequence>
<accession>A0A4S8J584</accession>